<gene>
    <name evidence="3" type="ORF">E2C04_09480</name>
</gene>
<dbReference type="SUPFAM" id="SSF51735">
    <property type="entry name" value="NAD(P)-binding Rossmann-fold domains"/>
    <property type="match status" value="1"/>
</dbReference>
<accession>A0A4P7UDC1</accession>
<dbReference type="Pfam" id="PF01408">
    <property type="entry name" value="GFO_IDH_MocA"/>
    <property type="match status" value="1"/>
</dbReference>
<dbReference type="EMBL" id="CP038462">
    <property type="protein sequence ID" value="QCC77355.1"/>
    <property type="molecule type" value="Genomic_DNA"/>
</dbReference>
<feature type="region of interest" description="Disordered" evidence="1">
    <location>
        <begin position="175"/>
        <end position="194"/>
    </location>
</feature>
<dbReference type="InterPro" id="IPR000683">
    <property type="entry name" value="Gfo/Idh/MocA-like_OxRdtase_N"/>
</dbReference>
<feature type="compositionally biased region" description="Basic residues" evidence="1">
    <location>
        <begin position="325"/>
        <end position="336"/>
    </location>
</feature>
<feature type="domain" description="Gfo/Idh/MocA-like oxidoreductase N-terminal" evidence="2">
    <location>
        <begin position="14"/>
        <end position="82"/>
    </location>
</feature>
<evidence type="ECO:0000256" key="1">
    <source>
        <dbReference type="SAM" id="MobiDB-lite"/>
    </source>
</evidence>
<feature type="compositionally biased region" description="Low complexity" evidence="1">
    <location>
        <begin position="306"/>
        <end position="321"/>
    </location>
</feature>
<feature type="compositionally biased region" description="Basic and acidic residues" evidence="1">
    <location>
        <begin position="137"/>
        <end position="154"/>
    </location>
</feature>
<dbReference type="KEGG" id="ndp:E2C04_09480"/>
<dbReference type="AlphaFoldDB" id="A0A4P7UDC1"/>
<dbReference type="InterPro" id="IPR036291">
    <property type="entry name" value="NAD(P)-bd_dom_sf"/>
</dbReference>
<protein>
    <recommendedName>
        <fullName evidence="2">Gfo/Idh/MocA-like oxidoreductase N-terminal domain-containing protein</fullName>
    </recommendedName>
</protein>
<proteinExistence type="predicted"/>
<name>A0A4P7UDC1_9ACTN</name>
<dbReference type="OrthoDB" id="179913at2"/>
<organism evidence="3 4">
    <name type="scientific">Nocardioides daphniae</name>
    <dbReference type="NCBI Taxonomy" id="402297"/>
    <lineage>
        <taxon>Bacteria</taxon>
        <taxon>Bacillati</taxon>
        <taxon>Actinomycetota</taxon>
        <taxon>Actinomycetes</taxon>
        <taxon>Propionibacteriales</taxon>
        <taxon>Nocardioidaceae</taxon>
        <taxon>Nocardioides</taxon>
    </lineage>
</organism>
<reference evidence="3 4" key="1">
    <citation type="journal article" date="2008" name="Int. J. Syst. Evol. Microbiol.">
        <title>Nocardioides daphniae sp. nov., isolated from Daphnia cucullata (Crustacea: Cladocera).</title>
        <authorList>
            <person name="Toth E.M."/>
            <person name="Keki Z."/>
            <person name="Homonnay Z.G."/>
            <person name="Borsodi A.K."/>
            <person name="Marialigeti K."/>
            <person name="Schumann P."/>
        </authorList>
    </citation>
    <scope>NUCLEOTIDE SEQUENCE [LARGE SCALE GENOMIC DNA]</scope>
    <source>
        <strain evidence="3 4">JCM 16608</strain>
    </source>
</reference>
<feature type="compositionally biased region" description="Low complexity" evidence="1">
    <location>
        <begin position="126"/>
        <end position="135"/>
    </location>
</feature>
<evidence type="ECO:0000313" key="3">
    <source>
        <dbReference type="EMBL" id="QCC77355.1"/>
    </source>
</evidence>
<dbReference type="Proteomes" id="UP000297025">
    <property type="component" value="Chromosome"/>
</dbReference>
<dbReference type="Gene3D" id="3.40.50.720">
    <property type="entry name" value="NAD(P)-binding Rossmann-like Domain"/>
    <property type="match status" value="1"/>
</dbReference>
<feature type="region of interest" description="Disordered" evidence="1">
    <location>
        <begin position="301"/>
        <end position="336"/>
    </location>
</feature>
<evidence type="ECO:0000259" key="2">
    <source>
        <dbReference type="Pfam" id="PF01408"/>
    </source>
</evidence>
<dbReference type="GO" id="GO:0000166">
    <property type="term" value="F:nucleotide binding"/>
    <property type="evidence" value="ECO:0007669"/>
    <property type="project" value="InterPro"/>
</dbReference>
<feature type="region of interest" description="Disordered" evidence="1">
    <location>
        <begin position="122"/>
        <end position="161"/>
    </location>
</feature>
<sequence>MADTPTSPDSIPRLRVGVVGTAHWAREVHAAGAVAAQHADLVSVWGRTPERAQSLAQRYDVEAAASFEELLDRVDVVTFACRRRCSRTWLRWPPGLAATCCWTSRSRRRCARPTSWPQRCGRAAYRRPSSSPTLRPRFREGSPGRCHAGVERRPGQVARRRRRRRLALSRLGVARGAAGGPVGPRTPRAGPSRPVLGAVESVTAERSGHGVELRTQHRRGAQADIAVSLHSPDYVEEFRLLRGDGSELVLDASPVDAVEPFARALDNLVRRAHGLDEPCPAPLEVGVEVTRVLAEAEASLCRSGPRSAEWRTTSSSASASTSRDRPRRPRPRPASR</sequence>
<evidence type="ECO:0000313" key="4">
    <source>
        <dbReference type="Proteomes" id="UP000297025"/>
    </source>
</evidence>